<accession>A0A6G1KZM9</accession>
<name>A0A6G1KZM9_9PEZI</name>
<sequence>MTQVTSCRRHHILQRPMRLRSSHCCYNLANYTITTTLIEETIAARYNGASSHYRAPPSITCEWTRFCAHSITILIIVLILVASIYGFKRTCRPVAQWESLATSSSPYEPLRYARNVLTPAKRPKDLNSNNIEVWRSCREWIQGPG</sequence>
<evidence type="ECO:0000313" key="2">
    <source>
        <dbReference type="EMBL" id="KAF2765444.1"/>
    </source>
</evidence>
<organism evidence="2 3">
    <name type="scientific">Teratosphaeria nubilosa</name>
    <dbReference type="NCBI Taxonomy" id="161662"/>
    <lineage>
        <taxon>Eukaryota</taxon>
        <taxon>Fungi</taxon>
        <taxon>Dikarya</taxon>
        <taxon>Ascomycota</taxon>
        <taxon>Pezizomycotina</taxon>
        <taxon>Dothideomycetes</taxon>
        <taxon>Dothideomycetidae</taxon>
        <taxon>Mycosphaerellales</taxon>
        <taxon>Teratosphaeriaceae</taxon>
        <taxon>Teratosphaeria</taxon>
    </lineage>
</organism>
<keyword evidence="1" id="KW-0812">Transmembrane</keyword>
<evidence type="ECO:0000256" key="1">
    <source>
        <dbReference type="SAM" id="Phobius"/>
    </source>
</evidence>
<proteinExistence type="predicted"/>
<dbReference type="AlphaFoldDB" id="A0A6G1KZM9"/>
<dbReference type="EMBL" id="ML995891">
    <property type="protein sequence ID" value="KAF2765444.1"/>
    <property type="molecule type" value="Genomic_DNA"/>
</dbReference>
<evidence type="ECO:0000313" key="3">
    <source>
        <dbReference type="Proteomes" id="UP000799436"/>
    </source>
</evidence>
<gene>
    <name evidence="2" type="ORF">EJ03DRAFT_330909</name>
</gene>
<keyword evidence="1" id="KW-1133">Transmembrane helix</keyword>
<feature type="transmembrane region" description="Helical" evidence="1">
    <location>
        <begin position="63"/>
        <end position="87"/>
    </location>
</feature>
<keyword evidence="3" id="KW-1185">Reference proteome</keyword>
<dbReference type="Proteomes" id="UP000799436">
    <property type="component" value="Unassembled WGS sequence"/>
</dbReference>
<keyword evidence="1" id="KW-0472">Membrane</keyword>
<reference evidence="2" key="1">
    <citation type="journal article" date="2020" name="Stud. Mycol.">
        <title>101 Dothideomycetes genomes: a test case for predicting lifestyles and emergence of pathogens.</title>
        <authorList>
            <person name="Haridas S."/>
            <person name="Albert R."/>
            <person name="Binder M."/>
            <person name="Bloem J."/>
            <person name="Labutti K."/>
            <person name="Salamov A."/>
            <person name="Andreopoulos B."/>
            <person name="Baker S."/>
            <person name="Barry K."/>
            <person name="Bills G."/>
            <person name="Bluhm B."/>
            <person name="Cannon C."/>
            <person name="Castanera R."/>
            <person name="Culley D."/>
            <person name="Daum C."/>
            <person name="Ezra D."/>
            <person name="Gonzalez J."/>
            <person name="Henrissat B."/>
            <person name="Kuo A."/>
            <person name="Liang C."/>
            <person name="Lipzen A."/>
            <person name="Lutzoni F."/>
            <person name="Magnuson J."/>
            <person name="Mondo S."/>
            <person name="Nolan M."/>
            <person name="Ohm R."/>
            <person name="Pangilinan J."/>
            <person name="Park H.-J."/>
            <person name="Ramirez L."/>
            <person name="Alfaro M."/>
            <person name="Sun H."/>
            <person name="Tritt A."/>
            <person name="Yoshinaga Y."/>
            <person name="Zwiers L.-H."/>
            <person name="Turgeon B."/>
            <person name="Goodwin S."/>
            <person name="Spatafora J."/>
            <person name="Crous P."/>
            <person name="Grigoriev I."/>
        </authorList>
    </citation>
    <scope>NUCLEOTIDE SEQUENCE</scope>
    <source>
        <strain evidence="2">CBS 116005</strain>
    </source>
</reference>
<protein>
    <submittedName>
        <fullName evidence="2">Uncharacterized protein</fullName>
    </submittedName>
</protein>